<evidence type="ECO:0000313" key="9">
    <source>
        <dbReference type="EMBL" id="KYC49878.1"/>
    </source>
</evidence>
<dbReference type="HAMAP" id="MF_02084">
    <property type="entry name" value="LysJ_aminotrans_3"/>
    <property type="match status" value="1"/>
</dbReference>
<dbReference type="GO" id="GO:0030170">
    <property type="term" value="F:pyridoxal phosphate binding"/>
    <property type="evidence" value="ECO:0007669"/>
    <property type="project" value="InterPro"/>
</dbReference>
<evidence type="ECO:0000256" key="2">
    <source>
        <dbReference type="ARBA" id="ARBA00022576"/>
    </source>
</evidence>
<dbReference type="UniPathway" id="UPA00068"/>
<keyword evidence="8" id="KW-0413">Isomerase</keyword>
<dbReference type="EMBL" id="LNGF01000025">
    <property type="protein sequence ID" value="KYC47385.1"/>
    <property type="molecule type" value="Genomic_DNA"/>
</dbReference>
<dbReference type="UniPathway" id="UPA00033">
    <property type="reaction ID" value="UER00038"/>
</dbReference>
<dbReference type="InterPro" id="IPR015421">
    <property type="entry name" value="PyrdxlP-dep_Trfase_major"/>
</dbReference>
<feature type="binding site" evidence="6">
    <location>
        <position position="272"/>
    </location>
    <ligand>
        <name>substrate</name>
    </ligand>
</feature>
<comment type="caution">
    <text evidence="8">The sequence shown here is derived from an EMBL/GenBank/DDBJ whole genome shotgun (WGS) entry which is preliminary data.</text>
</comment>
<feature type="modified residue" description="N6-(pyridoxal phosphate)lysine" evidence="6">
    <location>
        <position position="245"/>
    </location>
</feature>
<dbReference type="InterPro" id="IPR015424">
    <property type="entry name" value="PyrdxlP-dep_Trfase"/>
</dbReference>
<dbReference type="PATRIC" id="fig|1706437.3.peg.1234"/>
<dbReference type="SUPFAM" id="SSF53383">
    <property type="entry name" value="PLP-dependent transferases"/>
    <property type="match status" value="1"/>
</dbReference>
<dbReference type="NCBIfam" id="TIGR00707">
    <property type="entry name" value="argD"/>
    <property type="match status" value="1"/>
</dbReference>
<keyword evidence="1 6" id="KW-0963">Cytoplasm</keyword>
<feature type="binding site" evidence="6">
    <location>
        <begin position="216"/>
        <end position="219"/>
    </location>
    <ligand>
        <name>pyridoxal 5'-phosphate</name>
        <dbReference type="ChEBI" id="CHEBI:597326"/>
    </ligand>
</feature>
<feature type="binding site" evidence="6">
    <location>
        <position position="273"/>
    </location>
    <ligand>
        <name>pyridoxal 5'-phosphate</name>
        <dbReference type="ChEBI" id="CHEBI:597326"/>
    </ligand>
</feature>
<accession>A0A150IRB4</accession>
<dbReference type="InterPro" id="IPR049704">
    <property type="entry name" value="Aminotrans_3_PPA_site"/>
</dbReference>
<keyword evidence="5 6" id="KW-0663">Pyridoxal phosphate</keyword>
<evidence type="ECO:0000256" key="5">
    <source>
        <dbReference type="ARBA" id="ARBA00022898"/>
    </source>
</evidence>
<dbReference type="PANTHER" id="PTHR11986">
    <property type="entry name" value="AMINOTRANSFERASE CLASS III"/>
    <property type="match status" value="1"/>
</dbReference>
<dbReference type="GO" id="GO:0005737">
    <property type="term" value="C:cytoplasm"/>
    <property type="evidence" value="ECO:0007669"/>
    <property type="project" value="UniProtKB-SubCell"/>
</dbReference>
<sequence length="387" mass="42546">MIYKDLEEKYGSGVYYKRDLEIVSGKGVYLYDSQGHEYIDCVAGHGVCLFGHSHPKIVQAIKEQSDTLISCPEIFYNDKRAQLLEKIAEITPKGLTKTFLSNSGTEAVEAALKFSRKITGKTDIISFTFGFHGRTMGALSATWKAEYKKPFMPLVPGFCHTAYNNIEKLQEVITENTAAIIVEPVQGEGGVKPANMDFIKGIREICDQKGILMIVDEVQTGFGRTGELFAINRYNVSPDILCLGKGIAGGIPMGATVVREDLANLDKGEHGSTFGGNPLACNASLAAIKVLKEEKLVERSKESGEYFLSQLKKNIDESVYKDIRGLGLMIGIEMKQKVGPYIAQLMDKKILALTAGKLVVRYLPPLIIEKEHIDRVVEATGEVIGRS</sequence>
<accession>A0A150IKI6</accession>
<dbReference type="PROSITE" id="PS00600">
    <property type="entry name" value="AA_TRANSFER_CLASS_3"/>
    <property type="match status" value="1"/>
</dbReference>
<comment type="function">
    <text evidence="6">Involved in both the arginine and lysine biosynthetic pathways.</text>
</comment>
<dbReference type="CDD" id="cd00610">
    <property type="entry name" value="OAT_like"/>
    <property type="match status" value="1"/>
</dbReference>
<comment type="catalytic activity">
    <reaction evidence="6">
        <text>[amino-group carrier protein]-C-terminal-gamma-(L-lysyl)-L-glutamate + 2-oxoglutarate = [amino-group carrier protein]-C-terminal-N-(1-carboxy-5-oxopentan-1-yl)-L-glutamine + L-glutamate</text>
        <dbReference type="Rhea" id="RHEA:41952"/>
        <dbReference type="Rhea" id="RHEA-COMP:9714"/>
        <dbReference type="Rhea" id="RHEA-COMP:9715"/>
        <dbReference type="ChEBI" id="CHEBI:16810"/>
        <dbReference type="ChEBI" id="CHEBI:29985"/>
        <dbReference type="ChEBI" id="CHEBI:78501"/>
        <dbReference type="ChEBI" id="CHEBI:78526"/>
        <dbReference type="EC" id="2.6.1.118"/>
    </reaction>
</comment>
<keyword evidence="4 6" id="KW-0808">Transferase</keyword>
<evidence type="ECO:0000256" key="4">
    <source>
        <dbReference type="ARBA" id="ARBA00022679"/>
    </source>
</evidence>
<dbReference type="GO" id="GO:0008483">
    <property type="term" value="F:transaminase activity"/>
    <property type="evidence" value="ECO:0007669"/>
    <property type="project" value="UniProtKB-UniRule"/>
</dbReference>
<dbReference type="GO" id="GO:0019878">
    <property type="term" value="P:lysine biosynthetic process via aminoadipic acid"/>
    <property type="evidence" value="ECO:0007669"/>
    <property type="project" value="UniProtKB-UniRule"/>
</dbReference>
<comment type="pathway">
    <text evidence="6">Amino-acid biosynthesis; L-lysine biosynthesis via AAA pathway; L-lysine from L-alpha-aminoadipate (Thermus route): step 4/5.</text>
</comment>
<keyword evidence="2 6" id="KW-0032">Aminotransferase</keyword>
<comment type="cofactor">
    <cofactor evidence="6">
        <name>pyridoxal 5'-phosphate</name>
        <dbReference type="ChEBI" id="CHEBI:597326"/>
    </cofactor>
    <text evidence="6">Binds 1 pyridoxal phosphate per subunit.</text>
</comment>
<accession>A0A150IYG9</accession>
<dbReference type="PATRIC" id="fig|1706436.3.peg.868"/>
<dbReference type="Proteomes" id="UP000091929">
    <property type="component" value="Unassembled WGS sequence"/>
</dbReference>
<keyword evidence="6" id="KW-0055">Arginine biosynthesis</keyword>
<dbReference type="Gene3D" id="3.90.1150.10">
    <property type="entry name" value="Aspartate Aminotransferase, domain 1"/>
    <property type="match status" value="1"/>
</dbReference>
<protein>
    <recommendedName>
        <fullName evidence="6">Putative [LysW]-aminoadipate semialdehyde/glutamate semialdehyde transaminase</fullName>
        <ecNumber evidence="6">2.6.1.118</ecNumber>
        <ecNumber evidence="6">2.6.1.124</ecNumber>
    </recommendedName>
</protein>
<dbReference type="InterPro" id="IPR037537">
    <property type="entry name" value="LysJ"/>
</dbReference>
<comment type="similarity">
    <text evidence="6">Belongs to the class-III pyridoxal-phosphate-dependent aminotransferase family. LysJ subfamily.</text>
</comment>
<evidence type="ECO:0000256" key="3">
    <source>
        <dbReference type="ARBA" id="ARBA00022605"/>
    </source>
</evidence>
<evidence type="ECO:0000313" key="11">
    <source>
        <dbReference type="Proteomes" id="UP000092401"/>
    </source>
</evidence>
<comment type="subunit">
    <text evidence="6">Homodimer.</text>
</comment>
<dbReference type="Proteomes" id="UP000092403">
    <property type="component" value="Unassembled WGS sequence"/>
</dbReference>
<dbReference type="PATRIC" id="fig|1706438.3.peg.1214"/>
<dbReference type="InterPro" id="IPR005814">
    <property type="entry name" value="Aminotrans_3"/>
</dbReference>
<organism evidence="8 10">
    <name type="scientific">Candidatus Methanofastidiosum methylothiophilum</name>
    <dbReference type="NCBI Taxonomy" id="1705564"/>
    <lineage>
        <taxon>Archaea</taxon>
        <taxon>Methanobacteriati</taxon>
        <taxon>Methanobacteriota</taxon>
        <taxon>Stenosarchaea group</taxon>
        <taxon>Candidatus Methanofastidiosia</taxon>
        <taxon>Candidatus Methanofastidiosales</taxon>
        <taxon>Candidatus Methanofastidiosaceae</taxon>
        <taxon>Candidatus Methanofastidiosum</taxon>
    </lineage>
</organism>
<evidence type="ECO:0000256" key="1">
    <source>
        <dbReference type="ARBA" id="ARBA00022490"/>
    </source>
</evidence>
<dbReference type="Gene3D" id="3.40.640.10">
    <property type="entry name" value="Type I PLP-dependent aspartate aminotransferase-like (Major domain)"/>
    <property type="match status" value="1"/>
</dbReference>
<dbReference type="InterPro" id="IPR004636">
    <property type="entry name" value="AcOrn/SuccOrn_fam"/>
</dbReference>
<dbReference type="Pfam" id="PF00202">
    <property type="entry name" value="Aminotran_3"/>
    <property type="match status" value="1"/>
</dbReference>
<keyword evidence="6" id="KW-0457">Lysine biosynthesis</keyword>
<keyword evidence="3 6" id="KW-0028">Amino-acid biosynthesis</keyword>
<dbReference type="EMBL" id="LNGE01000019">
    <property type="protein sequence ID" value="KYC45412.1"/>
    <property type="molecule type" value="Genomic_DNA"/>
</dbReference>
<reference evidence="10 11" key="1">
    <citation type="journal article" date="2016" name="ISME J.">
        <title>Chasing the elusive Euryarchaeota class WSA2: genomes reveal a uniquely fastidious methyl-reducing methanogen.</title>
        <authorList>
            <person name="Nobu M.K."/>
            <person name="Narihiro T."/>
            <person name="Kuroda K."/>
            <person name="Mei R."/>
            <person name="Liu W.T."/>
        </authorList>
    </citation>
    <scope>NUCLEOTIDE SEQUENCE [LARGE SCALE GENOMIC DNA]</scope>
    <source>
        <strain evidence="7">B03fssc0709_Meth_Bin005</strain>
        <strain evidence="8">B15fssc0709_Meth_Bin003</strain>
        <strain evidence="9">BMIXfssc0709_Meth_Bin006</strain>
    </source>
</reference>
<dbReference type="EMBL" id="LNJC01000024">
    <property type="protein sequence ID" value="KYC49878.1"/>
    <property type="molecule type" value="Genomic_DNA"/>
</dbReference>
<comment type="catalytic activity">
    <reaction evidence="6">
        <text>[amino-group carrier protein]-C-terminal-gamma-(L-ornithyl)-L-glutamate + 2-oxoglutarate = [amino-group carrier protein]-C-terminal-gamma-(L-glutamyl-5-semialdehyde)-L-glutamate + L-glutamate</text>
        <dbReference type="Rhea" id="RHEA:52672"/>
        <dbReference type="Rhea" id="RHEA-COMP:13327"/>
        <dbReference type="Rhea" id="RHEA-COMP:13328"/>
        <dbReference type="ChEBI" id="CHEBI:16810"/>
        <dbReference type="ChEBI" id="CHEBI:29985"/>
        <dbReference type="ChEBI" id="CHEBI:136761"/>
        <dbReference type="ChEBI" id="CHEBI:136763"/>
        <dbReference type="EC" id="2.6.1.124"/>
    </reaction>
</comment>
<proteinExistence type="inferred from homology"/>
<dbReference type="AlphaFoldDB" id="A0A150IRB4"/>
<comment type="pathway">
    <text evidence="6">Amino-acid biosynthesis; L-arginine biosynthesis.</text>
</comment>
<dbReference type="NCBIfam" id="NF002325">
    <property type="entry name" value="PRK01278.1"/>
    <property type="match status" value="1"/>
</dbReference>
<dbReference type="InterPro" id="IPR050103">
    <property type="entry name" value="Class-III_PLP-dep_AT"/>
</dbReference>
<evidence type="ECO:0000313" key="10">
    <source>
        <dbReference type="Proteomes" id="UP000091929"/>
    </source>
</evidence>
<name>A0A150IRB4_9EURY</name>
<dbReference type="EC" id="2.6.1.118" evidence="6"/>
<evidence type="ECO:0000313" key="7">
    <source>
        <dbReference type="EMBL" id="KYC45412.1"/>
    </source>
</evidence>
<dbReference type="GO" id="GO:0042802">
    <property type="term" value="F:identical protein binding"/>
    <property type="evidence" value="ECO:0007669"/>
    <property type="project" value="TreeGrafter"/>
</dbReference>
<dbReference type="GO" id="GO:0016853">
    <property type="term" value="F:isomerase activity"/>
    <property type="evidence" value="ECO:0007669"/>
    <property type="project" value="UniProtKB-KW"/>
</dbReference>
<feature type="binding site" evidence="6">
    <location>
        <position position="134"/>
    </location>
    <ligand>
        <name>substrate</name>
    </ligand>
</feature>
<dbReference type="FunFam" id="3.40.640.10:FF:000004">
    <property type="entry name" value="Acetylornithine aminotransferase"/>
    <property type="match status" value="1"/>
</dbReference>
<gene>
    <name evidence="8" type="primary">hemL_3</name>
    <name evidence="7" type="synonym">hemL_4</name>
    <name evidence="6" type="synonym">lysJ</name>
    <name evidence="7" type="ORF">APG10_00857</name>
    <name evidence="8" type="ORF">APG11_01224</name>
    <name evidence="9" type="ORF">APG12_01204</name>
</gene>
<feature type="binding site" evidence="6">
    <location>
        <begin position="104"/>
        <end position="105"/>
    </location>
    <ligand>
        <name>pyridoxal 5'-phosphate</name>
        <dbReference type="ChEBI" id="CHEBI:597326"/>
    </ligand>
</feature>
<dbReference type="GO" id="GO:0042450">
    <property type="term" value="P:L-arginine biosynthetic process via ornithine"/>
    <property type="evidence" value="ECO:0007669"/>
    <property type="project" value="UniProtKB-UniRule"/>
</dbReference>
<feature type="binding site" evidence="6">
    <location>
        <position position="131"/>
    </location>
    <ligand>
        <name>pyridoxal 5'-phosphate</name>
        <dbReference type="ChEBI" id="CHEBI:597326"/>
    </ligand>
</feature>
<dbReference type="Proteomes" id="UP000092401">
    <property type="component" value="Unassembled WGS sequence"/>
</dbReference>
<dbReference type="PIRSF" id="PIRSF000521">
    <property type="entry name" value="Transaminase_4ab_Lys_Orn"/>
    <property type="match status" value="1"/>
</dbReference>
<evidence type="ECO:0000313" key="8">
    <source>
        <dbReference type="EMBL" id="KYC47385.1"/>
    </source>
</evidence>
<evidence type="ECO:0000256" key="6">
    <source>
        <dbReference type="HAMAP-Rule" id="MF_02084"/>
    </source>
</evidence>
<dbReference type="InterPro" id="IPR015422">
    <property type="entry name" value="PyrdxlP-dep_Trfase_small"/>
</dbReference>
<dbReference type="PANTHER" id="PTHR11986:SF79">
    <property type="entry name" value="ACETYLORNITHINE AMINOTRANSFERASE, MITOCHONDRIAL"/>
    <property type="match status" value="1"/>
</dbReference>
<dbReference type="EC" id="2.6.1.124" evidence="6"/>
<comment type="subcellular location">
    <subcellularLocation>
        <location evidence="6">Cytoplasm</location>
    </subcellularLocation>
</comment>